<evidence type="ECO:0000313" key="2">
    <source>
        <dbReference type="Proteomes" id="UP000254259"/>
    </source>
</evidence>
<protein>
    <submittedName>
        <fullName evidence="1">Uncharacterized protein</fullName>
    </submittedName>
</protein>
<evidence type="ECO:0000313" key="1">
    <source>
        <dbReference type="EMBL" id="SPD66455.1"/>
    </source>
</evidence>
<dbReference type="EMBL" id="LT984814">
    <property type="protein sequence ID" value="SPD66455.1"/>
    <property type="molecule type" value="Genomic_DNA"/>
</dbReference>
<geneLocation type="plasmid" evidence="2">
    <name>cbm2636_mp</name>
</geneLocation>
<dbReference type="AlphaFoldDB" id="A0A9Q7XT90"/>
<name>A0A9Q7XT90_9BURK</name>
<accession>A0A9Q7XT90</accession>
<organism evidence="1 2">
    <name type="scientific">Cupriavidus taiwanensis</name>
    <dbReference type="NCBI Taxonomy" id="164546"/>
    <lineage>
        <taxon>Bacteria</taxon>
        <taxon>Pseudomonadati</taxon>
        <taxon>Pseudomonadota</taxon>
        <taxon>Betaproteobacteria</taxon>
        <taxon>Burkholderiales</taxon>
        <taxon>Burkholderiaceae</taxon>
        <taxon>Cupriavidus</taxon>
    </lineage>
</organism>
<gene>
    <name evidence="1" type="ORF">CBM2636_MP10084</name>
</gene>
<reference evidence="1 2" key="1">
    <citation type="submission" date="2018-01" db="EMBL/GenBank/DDBJ databases">
        <authorList>
            <person name="Clerissi C."/>
        </authorList>
    </citation>
    <scope>NUCLEOTIDE SEQUENCE [LARGE SCALE GENOMIC DNA]</scope>
    <source>
        <strain evidence="1">Cupriavidus taiwanensis SWF 66322</strain>
        <plasmid evidence="2">cbm2636_mp</plasmid>
    </source>
</reference>
<keyword evidence="1" id="KW-0614">Plasmid</keyword>
<proteinExistence type="predicted"/>
<dbReference type="Proteomes" id="UP000254259">
    <property type="component" value="Plasmid CBM2636_mp"/>
</dbReference>
<sequence>MHDGGPGADSGWHDLTAASLGGRRLAVAGRAHRRPLAVIIRLLPCLARQGWRAPPFEGAT</sequence>